<keyword evidence="1" id="KW-0472">Membrane</keyword>
<comment type="caution">
    <text evidence="2">The sequence shown here is derived from an EMBL/GenBank/DDBJ whole genome shotgun (WGS) entry which is preliminary data.</text>
</comment>
<evidence type="ECO:0000256" key="1">
    <source>
        <dbReference type="SAM" id="Phobius"/>
    </source>
</evidence>
<sequence length="65" mass="6664">MESGPAIFAGTVFVLFGTALLAWAGMRLRGRAPLVEGVESPLAVPLVLVFGPAALITGAWLLLSA</sequence>
<gene>
    <name evidence="2" type="ORF">HCK00_00340</name>
</gene>
<proteinExistence type="predicted"/>
<feature type="transmembrane region" description="Helical" evidence="1">
    <location>
        <begin position="6"/>
        <end position="26"/>
    </location>
</feature>
<evidence type="ECO:0000313" key="3">
    <source>
        <dbReference type="Proteomes" id="UP000695264"/>
    </source>
</evidence>
<reference evidence="2 3" key="1">
    <citation type="submission" date="2020-03" db="EMBL/GenBank/DDBJ databases">
        <title>WGS of actinomycetes isolated from Thailand.</title>
        <authorList>
            <person name="Thawai C."/>
        </authorList>
    </citation>
    <scope>NUCLEOTIDE SEQUENCE [LARGE SCALE GENOMIC DNA]</scope>
    <source>
        <strain evidence="2 3">PLAI 1-29</strain>
    </source>
</reference>
<protein>
    <submittedName>
        <fullName evidence="2">Uncharacterized protein</fullName>
    </submittedName>
</protein>
<keyword evidence="1" id="KW-0812">Transmembrane</keyword>
<accession>A0ABX1BMU7</accession>
<dbReference type="Proteomes" id="UP000695264">
    <property type="component" value="Unassembled WGS sequence"/>
</dbReference>
<keyword evidence="3" id="KW-1185">Reference proteome</keyword>
<name>A0ABX1BMU7_9ACTN</name>
<organism evidence="2 3">
    <name type="scientific">Streptomyces zingiberis</name>
    <dbReference type="NCBI Taxonomy" id="2053010"/>
    <lineage>
        <taxon>Bacteria</taxon>
        <taxon>Bacillati</taxon>
        <taxon>Actinomycetota</taxon>
        <taxon>Actinomycetes</taxon>
        <taxon>Kitasatosporales</taxon>
        <taxon>Streptomycetaceae</taxon>
        <taxon>Streptomyces</taxon>
    </lineage>
</organism>
<keyword evidence="1" id="KW-1133">Transmembrane helix</keyword>
<feature type="transmembrane region" description="Helical" evidence="1">
    <location>
        <begin position="42"/>
        <end position="63"/>
    </location>
</feature>
<dbReference type="EMBL" id="JAATEN010000001">
    <property type="protein sequence ID" value="NJP99053.1"/>
    <property type="molecule type" value="Genomic_DNA"/>
</dbReference>
<evidence type="ECO:0000313" key="2">
    <source>
        <dbReference type="EMBL" id="NJP99053.1"/>
    </source>
</evidence>